<evidence type="ECO:0000313" key="5">
    <source>
        <dbReference type="EMBL" id="KKR55664.1"/>
    </source>
</evidence>
<keyword evidence="3" id="KW-1133">Transmembrane helix</keyword>
<keyword evidence="2" id="KW-0677">Repeat</keyword>
<reference evidence="5 6" key="1">
    <citation type="journal article" date="2015" name="Nature">
        <title>rRNA introns, odd ribosomes, and small enigmatic genomes across a large radiation of phyla.</title>
        <authorList>
            <person name="Brown C.T."/>
            <person name="Hug L.A."/>
            <person name="Thomas B.C."/>
            <person name="Sharon I."/>
            <person name="Castelle C.J."/>
            <person name="Singh A."/>
            <person name="Wilkins M.J."/>
            <person name="Williams K.H."/>
            <person name="Banfield J.F."/>
        </authorList>
    </citation>
    <scope>NUCLEOTIDE SEQUENCE [LARGE SCALE GENOMIC DNA]</scope>
</reference>
<dbReference type="PANTHER" id="PTHR45632">
    <property type="entry name" value="LD33804P"/>
    <property type="match status" value="1"/>
</dbReference>
<dbReference type="SMART" id="SM00612">
    <property type="entry name" value="Kelch"/>
    <property type="match status" value="3"/>
</dbReference>
<dbReference type="Gene3D" id="2.120.10.80">
    <property type="entry name" value="Kelch-type beta propeller"/>
    <property type="match status" value="1"/>
</dbReference>
<dbReference type="SUPFAM" id="SSF117281">
    <property type="entry name" value="Kelch motif"/>
    <property type="match status" value="1"/>
</dbReference>
<gene>
    <name evidence="5" type="ORF">UT92_C0001G0007</name>
</gene>
<organism evidence="5 6">
    <name type="scientific">Candidatus Curtissbacteria bacterium GW2011_GWA1_40_24</name>
    <dbReference type="NCBI Taxonomy" id="1618406"/>
    <lineage>
        <taxon>Bacteria</taxon>
        <taxon>Candidatus Curtissiibacteriota</taxon>
    </lineage>
</organism>
<dbReference type="AlphaFoldDB" id="A0A0G0RSM8"/>
<protein>
    <recommendedName>
        <fullName evidence="4">Bulb-type lectin domain-containing protein</fullName>
    </recommendedName>
</protein>
<dbReference type="InterPro" id="IPR011047">
    <property type="entry name" value="Quinoprotein_ADH-like_sf"/>
</dbReference>
<evidence type="ECO:0000256" key="3">
    <source>
        <dbReference type="SAM" id="Phobius"/>
    </source>
</evidence>
<proteinExistence type="predicted"/>
<keyword evidence="3" id="KW-0472">Membrane</keyword>
<evidence type="ECO:0000256" key="1">
    <source>
        <dbReference type="ARBA" id="ARBA00022441"/>
    </source>
</evidence>
<evidence type="ECO:0000313" key="6">
    <source>
        <dbReference type="Proteomes" id="UP000034489"/>
    </source>
</evidence>
<sequence>MKKYRRTFYKISALISIIAVAAGVFFYQPAQAVNYTFNQTDWSAGVTTGNAAHPANQTGWNYYSSASSSVKTSVSGEVSLNYQSTSSTQTSDSDFSGGTFSSTTITGSGSAASVVLENAVGFSVINNPSAISDTAEGVAIDNNYIYAVGHDNNTQNWRVEKRNLSNGTLVTGFDGDGAVQFSSSFDADIAYSVAVNANYLYVVGLDGINGTRWVVEKRNISDGSLVSGFGSNGRVFTDTSSTEYDIAYDIAIDGSYAYVVGKDYSGGDRWRIEKRNLSNGSSVFAVTTDNSSGPSLVESANAIAINSSEMYVVGKYTDSVNLDVEWRIEKRLLSNGSLSQAINEAPTAGNDGAFNVAIDSSYMYIVGYDSTGGDQWRIEKRQLFNLGLVTSFDGDGIVVNNPSAGSDIANSIAIDADYMYVGGYDSVGTDARWRVEKRNLSNGALVSSFGSSGVLTLDPTSGSDSVGEIAADSDFIYIVGYDSTGSNQWRIEKRRKTDGGLSGIYKSSGDFANTIDTGQTSDFTNLAFTPTDQSAEPLNSWGTITSAPATVSNGGSLVYPGSGDYIYALRGNNTAIFWRYSISGNTWAARTSTPTAVSSGGSLVYPGSGDYIYALRGYNETSRVPTTTFWRYSISGNTWAARTSTPTAVSSGGSLVYPGSGNYIYALAGNNTTSFMRYSISGNTWAARASTIAAVDWGGSLVYPVSGDYIYALQGNGTSNFWRYSISGNTWTARAPTGYAVGRGGSLTYPGSGDYIYALMGNLATTFSRYSITGNSWETRSSAPSSVYGGGSLVYPVSGDYIYALRGDGLGGPGTVDFWRYDYKSKSLKFQLAASNSAGGPWNYVGPDGTASTYFTSSGTAIPSSLDNNRYIRYKAYFSTNDTAITPQLDDITVNWQSYPANQIITSSAYNSTDNGNKVNKIQWTENLPANTDIKFQIRTAPDAGGVPGVWSSWLGPTGGGDYYTDPVGGETINASHRDGLADQWFQYQAFLSSSGAYTPTLSDITITYVYTAPVGAETGELISSVYDTQVVGGSAINMIMWEGNQPSGTVVKFQIASSNNSTGPWNYKGTDGSSSSYYIPVGPGSPVKVNLSYHNNQRYFRYKIFLESDTSRTASPSVQDIIINWSP</sequence>
<dbReference type="InterPro" id="IPR006652">
    <property type="entry name" value="Kelch_1"/>
</dbReference>
<feature type="transmembrane region" description="Helical" evidence="3">
    <location>
        <begin position="7"/>
        <end position="27"/>
    </location>
</feature>
<name>A0A0G0RSM8_9BACT</name>
<dbReference type="SUPFAM" id="SSF50998">
    <property type="entry name" value="Quinoprotein alcohol dehydrogenase-like"/>
    <property type="match status" value="1"/>
</dbReference>
<evidence type="ECO:0000256" key="2">
    <source>
        <dbReference type="ARBA" id="ARBA00022737"/>
    </source>
</evidence>
<dbReference type="PROSITE" id="PS50927">
    <property type="entry name" value="BULB_LECTIN"/>
    <property type="match status" value="1"/>
</dbReference>
<comment type="caution">
    <text evidence="5">The sequence shown here is derived from an EMBL/GenBank/DDBJ whole genome shotgun (WGS) entry which is preliminary data.</text>
</comment>
<feature type="domain" description="Bulb-type lectin" evidence="4">
    <location>
        <begin position="542"/>
        <end position="670"/>
    </location>
</feature>
<dbReference type="Proteomes" id="UP000034489">
    <property type="component" value="Unassembled WGS sequence"/>
</dbReference>
<keyword evidence="3" id="KW-0812">Transmembrane</keyword>
<accession>A0A0G0RSM8</accession>
<keyword evidence="1" id="KW-0880">Kelch repeat</keyword>
<evidence type="ECO:0000259" key="4">
    <source>
        <dbReference type="PROSITE" id="PS50927"/>
    </source>
</evidence>
<dbReference type="InterPro" id="IPR015915">
    <property type="entry name" value="Kelch-typ_b-propeller"/>
</dbReference>
<dbReference type="EMBL" id="LBYQ01000001">
    <property type="protein sequence ID" value="KKR55664.1"/>
    <property type="molecule type" value="Genomic_DNA"/>
</dbReference>
<dbReference type="InterPro" id="IPR001480">
    <property type="entry name" value="Bulb-type_lectin_dom"/>
</dbReference>
<dbReference type="PANTHER" id="PTHR45632:SF3">
    <property type="entry name" value="KELCH-LIKE PROTEIN 32"/>
    <property type="match status" value="1"/>
</dbReference>